<dbReference type="EMBL" id="JPRF03000097">
    <property type="protein sequence ID" value="OEV32284.1"/>
    <property type="molecule type" value="Genomic_DNA"/>
</dbReference>
<feature type="compositionally biased region" description="Basic and acidic residues" evidence="1">
    <location>
        <begin position="98"/>
        <end position="109"/>
    </location>
</feature>
<keyword evidence="2" id="KW-0732">Signal</keyword>
<organism evidence="3 4">
    <name type="scientific">Kitasatospora aureofaciens</name>
    <name type="common">Streptomyces aureofaciens</name>
    <dbReference type="NCBI Taxonomy" id="1894"/>
    <lineage>
        <taxon>Bacteria</taxon>
        <taxon>Bacillati</taxon>
        <taxon>Actinomycetota</taxon>
        <taxon>Actinomycetes</taxon>
        <taxon>Kitasatosporales</taxon>
        <taxon>Streptomycetaceae</taxon>
        <taxon>Kitasatospora</taxon>
    </lineage>
</organism>
<evidence type="ECO:0000313" key="3">
    <source>
        <dbReference type="EMBL" id="OEV32284.1"/>
    </source>
</evidence>
<dbReference type="AlphaFoldDB" id="A0A1E7MV28"/>
<accession>A0A1E7MV28</accession>
<evidence type="ECO:0008006" key="5">
    <source>
        <dbReference type="Google" id="ProtNLM"/>
    </source>
</evidence>
<evidence type="ECO:0000256" key="1">
    <source>
        <dbReference type="SAM" id="MobiDB-lite"/>
    </source>
</evidence>
<evidence type="ECO:0000313" key="4">
    <source>
        <dbReference type="Proteomes" id="UP000037395"/>
    </source>
</evidence>
<dbReference type="Proteomes" id="UP000037395">
    <property type="component" value="Unassembled WGS sequence"/>
</dbReference>
<comment type="caution">
    <text evidence="3">The sequence shown here is derived from an EMBL/GenBank/DDBJ whole genome shotgun (WGS) entry which is preliminary data.</text>
</comment>
<feature type="compositionally biased region" description="Basic and acidic residues" evidence="1">
    <location>
        <begin position="72"/>
        <end position="86"/>
    </location>
</feature>
<name>A0A1E7MV28_KITAU</name>
<gene>
    <name evidence="3" type="ORF">HS99_0016350</name>
</gene>
<dbReference type="RefSeq" id="WP_030279687.1">
    <property type="nucleotide sequence ID" value="NZ_JBEZYM010000112.1"/>
</dbReference>
<reference evidence="3" key="1">
    <citation type="submission" date="2016-08" db="EMBL/GenBank/DDBJ databases">
        <title>Sequencing, Assembly and Comparative Genomics of S. aureofaciens ATCC 10762.</title>
        <authorList>
            <person name="Gradnigo J.S."/>
            <person name="Johnson N."/>
            <person name="Somerville G.A."/>
        </authorList>
    </citation>
    <scope>NUCLEOTIDE SEQUENCE [LARGE SCALE GENOMIC DNA]</scope>
    <source>
        <strain evidence="3">ATCC 10762</strain>
    </source>
</reference>
<sequence>MFIARRVVRAVAVALLAAVGLLLLSPSASAYTREPNRPRPAMATKLAEEAVTPKCVPGPGWTRPRNVRAPQHRPELRPALDHEAPAADHPSQDAVPEPPHRAARQDRTADLQVFRC</sequence>
<evidence type="ECO:0000256" key="2">
    <source>
        <dbReference type="SAM" id="SignalP"/>
    </source>
</evidence>
<protein>
    <recommendedName>
        <fullName evidence="5">Secreted protein</fullName>
    </recommendedName>
</protein>
<feature type="region of interest" description="Disordered" evidence="1">
    <location>
        <begin position="54"/>
        <end position="112"/>
    </location>
</feature>
<proteinExistence type="predicted"/>
<feature type="chain" id="PRO_5009198560" description="Secreted protein" evidence="2">
    <location>
        <begin position="31"/>
        <end position="116"/>
    </location>
</feature>
<dbReference type="OrthoDB" id="9998520at2"/>
<keyword evidence="4" id="KW-1185">Reference proteome</keyword>
<feature type="signal peptide" evidence="2">
    <location>
        <begin position="1"/>
        <end position="30"/>
    </location>
</feature>